<reference evidence="3" key="1">
    <citation type="journal article" date="2010" name="Genome Res.">
        <title>Population genomic sequencing of Coccidioides fungi reveals recent hybridization and transposon control.</title>
        <authorList>
            <person name="Neafsey D.E."/>
            <person name="Barker B.M."/>
            <person name="Sharpton T.J."/>
            <person name="Stajich J.E."/>
            <person name="Park D.J."/>
            <person name="Whiston E."/>
            <person name="Hung C.-Y."/>
            <person name="McMahan C."/>
            <person name="White J."/>
            <person name="Sykes S."/>
            <person name="Heiman D."/>
            <person name="Young S."/>
            <person name="Zeng Q."/>
            <person name="Abouelleil A."/>
            <person name="Aftuck L."/>
            <person name="Bessette D."/>
            <person name="Brown A."/>
            <person name="FitzGerald M."/>
            <person name="Lui A."/>
            <person name="Macdonald J.P."/>
            <person name="Priest M."/>
            <person name="Orbach M.J."/>
            <person name="Galgiani J.N."/>
            <person name="Kirkland T.N."/>
            <person name="Cole G.T."/>
            <person name="Birren B.W."/>
            <person name="Henn M.R."/>
            <person name="Taylor J.W."/>
            <person name="Rounsley S.D."/>
        </authorList>
    </citation>
    <scope>NUCLEOTIDE SEQUENCE [LARGE SCALE GENOMIC DNA]</scope>
    <source>
        <strain evidence="3">RMSCC 757 / Silveira</strain>
    </source>
</reference>
<reference evidence="3" key="2">
    <citation type="submission" date="2010-03" db="EMBL/GenBank/DDBJ databases">
        <title>The genome sequence of Coccidioides posadasii strain Silveira.</title>
        <authorList>
            <consortium name="The Broad Institute Genome Sequencing Center for Infectious Disease"/>
            <person name="Neafsey D."/>
            <person name="Orbach M."/>
            <person name="Henn M.R."/>
            <person name="Cole G.T."/>
            <person name="Galgiani J."/>
            <person name="Gardner M.J."/>
            <person name="Kirkland T.N."/>
            <person name="Taylor J.W."/>
            <person name="Young S.K."/>
            <person name="Zeng Q."/>
            <person name="Koehrsen M."/>
            <person name="Alvarado L."/>
            <person name="Berlin A."/>
            <person name="Borenstein D."/>
            <person name="Chapman S.B."/>
            <person name="Chen Z."/>
            <person name="Engels R."/>
            <person name="Freedman E."/>
            <person name="Gellesch M."/>
            <person name="Goldberg J."/>
            <person name="Griggs A."/>
            <person name="Gujja S."/>
            <person name="Heilman E."/>
            <person name="Heiman D."/>
            <person name="Howarth C."/>
            <person name="Jen D."/>
            <person name="Larson L."/>
            <person name="Mehta T."/>
            <person name="Neiman D."/>
            <person name="Park D."/>
            <person name="Pearson M."/>
            <person name="Richards J."/>
            <person name="Roberts A."/>
            <person name="Saif S."/>
            <person name="Shea T."/>
            <person name="Shenoy N."/>
            <person name="Sisk P."/>
            <person name="Stolte C."/>
            <person name="Sykes S."/>
            <person name="Walk T."/>
            <person name="White J."/>
            <person name="Yandava C."/>
            <person name="Haas B."/>
            <person name="Nusbaum C."/>
            <person name="Birren B."/>
        </authorList>
    </citation>
    <scope>NUCLEOTIDE SEQUENCE [LARGE SCALE GENOMIC DNA]</scope>
    <source>
        <strain evidence="3">RMSCC 757 / Silveira</strain>
    </source>
</reference>
<accession>E9CSN2</accession>
<dbReference type="AlphaFoldDB" id="E9CSN2"/>
<keyword evidence="3" id="KW-1185">Reference proteome</keyword>
<dbReference type="EMBL" id="GL636486">
    <property type="protein sequence ID" value="EFW22692.1"/>
    <property type="molecule type" value="Genomic_DNA"/>
</dbReference>
<evidence type="ECO:0000313" key="3">
    <source>
        <dbReference type="Proteomes" id="UP000002497"/>
    </source>
</evidence>
<dbReference type="Proteomes" id="UP000002497">
    <property type="component" value="Unassembled WGS sequence"/>
</dbReference>
<sequence length="79" mass="8407">MKSALGGGRQTVRSRGKKFATVGEEMSPRREKEVQVSPNHAAGGLFTNDVRLGPSIRTDFVCRSASHPAGAVATKPSRI</sequence>
<dbReference type="HOGENOM" id="CLU_2605860_0_0_1"/>
<organism evidence="3">
    <name type="scientific">Coccidioides posadasii (strain RMSCC 757 / Silveira)</name>
    <name type="common">Valley fever fungus</name>
    <dbReference type="NCBI Taxonomy" id="443226"/>
    <lineage>
        <taxon>Eukaryota</taxon>
        <taxon>Fungi</taxon>
        <taxon>Dikarya</taxon>
        <taxon>Ascomycota</taxon>
        <taxon>Pezizomycotina</taxon>
        <taxon>Eurotiomycetes</taxon>
        <taxon>Eurotiomycetidae</taxon>
        <taxon>Onygenales</taxon>
        <taxon>Onygenaceae</taxon>
        <taxon>Coccidioides</taxon>
    </lineage>
</organism>
<proteinExistence type="predicted"/>
<feature type="region of interest" description="Disordered" evidence="1">
    <location>
        <begin position="1"/>
        <end position="45"/>
    </location>
</feature>
<evidence type="ECO:0000313" key="2">
    <source>
        <dbReference type="EMBL" id="EFW22692.1"/>
    </source>
</evidence>
<name>E9CSN2_COCPS</name>
<dbReference type="VEuPathDB" id="FungiDB:CPSG_00591"/>
<evidence type="ECO:0000256" key="1">
    <source>
        <dbReference type="SAM" id="MobiDB-lite"/>
    </source>
</evidence>
<gene>
    <name evidence="2" type="ORF">CPSG_00591</name>
</gene>
<protein>
    <submittedName>
        <fullName evidence="2">Predicted protein</fullName>
    </submittedName>
</protein>